<dbReference type="PANTHER" id="PTHR10664">
    <property type="entry name" value="SERPENTINE RECEPTOR-C.ELEGANS"/>
    <property type="match status" value="1"/>
</dbReference>
<keyword evidence="1" id="KW-0812">Transmembrane</keyword>
<keyword evidence="3" id="KW-1185">Reference proteome</keyword>
<dbReference type="EMBL" id="CANHGI010000006">
    <property type="protein sequence ID" value="CAI5454698.1"/>
    <property type="molecule type" value="Genomic_DNA"/>
</dbReference>
<accession>A0A9P1J0L2</accession>
<protein>
    <recommendedName>
        <fullName evidence="4">Serpentine Receptor, class BC (Class B-like)</fullName>
    </recommendedName>
</protein>
<feature type="transmembrane region" description="Helical" evidence="1">
    <location>
        <begin position="73"/>
        <end position="96"/>
    </location>
</feature>
<gene>
    <name evidence="2" type="ORF">CAMP_LOCUS17335</name>
</gene>
<name>A0A9P1J0L2_9PELO</name>
<dbReference type="Proteomes" id="UP001152747">
    <property type="component" value="Unassembled WGS sequence"/>
</dbReference>
<keyword evidence="1" id="KW-0472">Membrane</keyword>
<reference evidence="2" key="1">
    <citation type="submission" date="2022-11" db="EMBL/GenBank/DDBJ databases">
        <authorList>
            <person name="Kikuchi T."/>
        </authorList>
    </citation>
    <scope>NUCLEOTIDE SEQUENCE</scope>
    <source>
        <strain evidence="2">PS1010</strain>
    </source>
</reference>
<dbReference type="PANTHER" id="PTHR10664:SF31">
    <property type="entry name" value="SERPENTINE RECEPTOR, CLASS BC (CLASS B-LIKE)"/>
    <property type="match status" value="1"/>
</dbReference>
<organism evidence="2 3">
    <name type="scientific">Caenorhabditis angaria</name>
    <dbReference type="NCBI Taxonomy" id="860376"/>
    <lineage>
        <taxon>Eukaryota</taxon>
        <taxon>Metazoa</taxon>
        <taxon>Ecdysozoa</taxon>
        <taxon>Nematoda</taxon>
        <taxon>Chromadorea</taxon>
        <taxon>Rhabditida</taxon>
        <taxon>Rhabditina</taxon>
        <taxon>Rhabditomorpha</taxon>
        <taxon>Rhabditoidea</taxon>
        <taxon>Rhabditidae</taxon>
        <taxon>Peloderinae</taxon>
        <taxon>Caenorhabditis</taxon>
    </lineage>
</organism>
<dbReference type="InterPro" id="IPR019420">
    <property type="entry name" value="7TM_GPCR_serpentine_rcpt_Srbc"/>
</dbReference>
<dbReference type="AlphaFoldDB" id="A0A9P1J0L2"/>
<proteinExistence type="predicted"/>
<evidence type="ECO:0008006" key="4">
    <source>
        <dbReference type="Google" id="ProtNLM"/>
    </source>
</evidence>
<feature type="transmembrane region" description="Helical" evidence="1">
    <location>
        <begin position="28"/>
        <end position="52"/>
    </location>
</feature>
<evidence type="ECO:0000256" key="1">
    <source>
        <dbReference type="SAM" id="Phobius"/>
    </source>
</evidence>
<evidence type="ECO:0000313" key="2">
    <source>
        <dbReference type="EMBL" id="CAI5454698.1"/>
    </source>
</evidence>
<sequence length="232" mass="26230">MQLNFLISDCIFYTLTIPSLTYPEYLPFQYLFIVGLIGANCLEIRSYLAAIISVERAIATFSPIKFYKYRNNISNFVIYFLVISLGLFCDVVVFGFCKAWPINPECTTLNCATTKCYQNYVSASKIIYCSINFSFCFLLTVKLFVMNCKNTTPISDVRKANILSLTDGLSTIIFELLPTMIFNYGLIDITTLGPITGALRSMGRSIEAIVMYVLMHSQSSHVQTISVESRRE</sequence>
<evidence type="ECO:0000313" key="3">
    <source>
        <dbReference type="Proteomes" id="UP001152747"/>
    </source>
</evidence>
<dbReference type="OrthoDB" id="5859762at2759"/>
<dbReference type="Pfam" id="PF10316">
    <property type="entry name" value="7TM_GPCR_Srbc"/>
    <property type="match status" value="1"/>
</dbReference>
<keyword evidence="1" id="KW-1133">Transmembrane helix</keyword>
<comment type="caution">
    <text evidence="2">The sequence shown here is derived from an EMBL/GenBank/DDBJ whole genome shotgun (WGS) entry which is preliminary data.</text>
</comment>